<gene>
    <name evidence="4" type="ORF">JH395_08190</name>
    <name evidence="3" type="ORF">LPJSA22_01590</name>
</gene>
<organism evidence="3 5">
    <name type="scientific">Lactiplantibacillus plantarum</name>
    <name type="common">Lactobacillus plantarum</name>
    <dbReference type="NCBI Taxonomy" id="1590"/>
    <lineage>
        <taxon>Bacteria</taxon>
        <taxon>Bacillati</taxon>
        <taxon>Bacillota</taxon>
        <taxon>Bacilli</taxon>
        <taxon>Lactobacillales</taxon>
        <taxon>Lactobacillaceae</taxon>
        <taxon>Lactiplantibacillus</taxon>
    </lineage>
</organism>
<dbReference type="Proteomes" id="UP000595466">
    <property type="component" value="Chromosome"/>
</dbReference>
<comment type="similarity">
    <text evidence="1">Belongs to the thioester dehydratase family. FabZ subfamily.</text>
</comment>
<protein>
    <submittedName>
        <fullName evidence="3">3-hydroxyacyl-[acyl-carrier-protein] dehydratase</fullName>
        <ecNumber evidence="3">4.2.1.59</ecNumber>
    </submittedName>
    <submittedName>
        <fullName evidence="4">Beta-hydroxyacyl-ACP dehydratase</fullName>
    </submittedName>
</protein>
<dbReference type="AlphaFoldDB" id="A0A162GC49"/>
<dbReference type="Gene3D" id="3.10.129.10">
    <property type="entry name" value="Hotdog Thioesterase"/>
    <property type="match status" value="1"/>
</dbReference>
<evidence type="ECO:0000313" key="3">
    <source>
        <dbReference type="EMBL" id="ODO61611.1"/>
    </source>
</evidence>
<dbReference type="EC" id="4.2.1.59" evidence="3"/>
<dbReference type="SUPFAM" id="SSF54637">
    <property type="entry name" value="Thioesterase/thiol ester dehydrase-isomerase"/>
    <property type="match status" value="1"/>
</dbReference>
<evidence type="ECO:0000313" key="6">
    <source>
        <dbReference type="Proteomes" id="UP000595466"/>
    </source>
</evidence>
<evidence type="ECO:0000256" key="1">
    <source>
        <dbReference type="ARBA" id="ARBA00009174"/>
    </source>
</evidence>
<dbReference type="InterPro" id="IPR013114">
    <property type="entry name" value="FabA_FabZ"/>
</dbReference>
<dbReference type="CDD" id="cd01288">
    <property type="entry name" value="FabZ"/>
    <property type="match status" value="1"/>
</dbReference>
<sequence>MEVTDLIPQRFPLQLLDRIIAVQPGVSATAEKLVTINEWFFQSPTLTGRTMIRPVLLEILAQTGVVALLSMPEHHGNNVFFGGIRQADFKTDVRPGDRLEAMVTLTKLRRQIGTGHGVITCAGREVVSADLTFVMQA</sequence>
<accession>A0A162GC49</accession>
<keyword evidence="2 3" id="KW-0456">Lyase</keyword>
<dbReference type="PANTHER" id="PTHR30272:SF1">
    <property type="entry name" value="3-HYDROXYACYL-[ACYL-CARRIER-PROTEIN] DEHYDRATASE"/>
    <property type="match status" value="1"/>
</dbReference>
<evidence type="ECO:0000313" key="5">
    <source>
        <dbReference type="Proteomes" id="UP000094892"/>
    </source>
</evidence>
<evidence type="ECO:0000313" key="4">
    <source>
        <dbReference type="EMBL" id="QQM59739.1"/>
    </source>
</evidence>
<proteinExistence type="inferred from homology"/>
<reference evidence="4 6" key="2">
    <citation type="submission" date="2020-12" db="EMBL/GenBank/DDBJ databases">
        <title>Whole genome sequencing of Lactobacillus plantarum PC518.</title>
        <authorList>
            <person name="Guo Q."/>
        </authorList>
    </citation>
    <scope>NUCLEOTIDE SEQUENCE [LARGE SCALE GENOMIC DNA]</scope>
    <source>
        <strain evidence="4 6">PC518</strain>
    </source>
</reference>
<dbReference type="Pfam" id="PF07977">
    <property type="entry name" value="FabA"/>
    <property type="match status" value="1"/>
</dbReference>
<dbReference type="EMBL" id="MCOL01000001">
    <property type="protein sequence ID" value="ODO61611.1"/>
    <property type="molecule type" value="Genomic_DNA"/>
</dbReference>
<name>A0A162GC49_LACPN</name>
<evidence type="ECO:0000256" key="2">
    <source>
        <dbReference type="ARBA" id="ARBA00023239"/>
    </source>
</evidence>
<reference evidence="3 5" key="1">
    <citation type="submission" date="2016-08" db="EMBL/GenBank/DDBJ databases">
        <title>Genome sequencing of Lactobacillus plantarum JSA22, isolated from fermented soybean paste.</title>
        <authorList>
            <person name="Choi H.S."/>
        </authorList>
    </citation>
    <scope>NUCLEOTIDE SEQUENCE [LARGE SCALE GENOMIC DNA]</scope>
    <source>
        <strain evidence="3 5">JSA22</strain>
    </source>
</reference>
<dbReference type="PATRIC" id="fig|1590.142.peg.1512"/>
<dbReference type="KEGG" id="lpb:SH83_06965"/>
<dbReference type="InterPro" id="IPR029069">
    <property type="entry name" value="HotDog_dom_sf"/>
</dbReference>
<dbReference type="RefSeq" id="WP_003645121.1">
    <property type="nucleotide sequence ID" value="NZ_AP028145.1"/>
</dbReference>
<dbReference type="Proteomes" id="UP000094892">
    <property type="component" value="Unassembled WGS sequence"/>
</dbReference>
<dbReference type="GO" id="GO:0019171">
    <property type="term" value="F:(3R)-hydroxyacyl-[acyl-carrier-protein] dehydratase activity"/>
    <property type="evidence" value="ECO:0007669"/>
    <property type="project" value="UniProtKB-EC"/>
</dbReference>
<dbReference type="PANTHER" id="PTHR30272">
    <property type="entry name" value="3-HYDROXYACYL-[ACYL-CARRIER-PROTEIN] DEHYDRATASE"/>
    <property type="match status" value="1"/>
</dbReference>
<dbReference type="EMBL" id="CP066817">
    <property type="protein sequence ID" value="QQM59739.1"/>
    <property type="molecule type" value="Genomic_DNA"/>
</dbReference>